<feature type="repeat" description="PPR" evidence="2">
    <location>
        <begin position="254"/>
        <end position="288"/>
    </location>
</feature>
<comment type="caution">
    <text evidence="3">The sequence shown here is derived from an EMBL/GenBank/DDBJ whole genome shotgun (WGS) entry which is preliminary data.</text>
</comment>
<sequence>MLDPLSHQLKPTKNHVLSLIKSFNSWAFGIKTASSPHKALQLYCKMHRQDVHFDSFSILHTLRACSSFRNLPIIRHLHAHITKLGFSDHIYVGTSLLNAYVVTSLADACALFDEMPERNIVTWNTMITGYSNSGDLSKAYAIFEEMPARDVSTWSAMISAYCNRGKENEGLTLFREMLTNEGLKPDPMTVVSVLCGCAQMGSPGLLAGKSVHTYTVKNGWELDVKIGTVLVNMYAKCGYLKIASRVFEMMQDRNVITWTALICGSAQHGYGKEALSIFEMMQNASINPNEMTFTGILTACAHTGLVDDGRKYFKMIKEYGLEPTIHHYGCMVDLFGRAGLLEEAHDVIRKMKFEPNINIWGSFLSACKEHKQFVMAERVIEQVLKVIRPETDGGVYSLIADLFVLNERWDDAERVRRLMLNQNVKKVRGSSFI</sequence>
<dbReference type="Pfam" id="PF20431">
    <property type="entry name" value="E_motif"/>
    <property type="match status" value="1"/>
</dbReference>
<dbReference type="EMBL" id="JAAARO010000021">
    <property type="protein sequence ID" value="KAF5729242.1"/>
    <property type="molecule type" value="Genomic_DNA"/>
</dbReference>
<dbReference type="InterPro" id="IPR046960">
    <property type="entry name" value="PPR_At4g14850-like_plant"/>
</dbReference>
<dbReference type="FunFam" id="1.25.40.10:FF:000790">
    <property type="entry name" value="Pentatricopeptide repeat-containing protein"/>
    <property type="match status" value="1"/>
</dbReference>
<dbReference type="Pfam" id="PF01535">
    <property type="entry name" value="PPR"/>
    <property type="match status" value="2"/>
</dbReference>
<dbReference type="NCBIfam" id="TIGR00756">
    <property type="entry name" value="PPR"/>
    <property type="match status" value="5"/>
</dbReference>
<reference evidence="3 4" key="1">
    <citation type="journal article" date="2020" name="Nat. Commun.">
        <title>Genome of Tripterygium wilfordii and identification of cytochrome P450 involved in triptolide biosynthesis.</title>
        <authorList>
            <person name="Tu L."/>
            <person name="Su P."/>
            <person name="Zhang Z."/>
            <person name="Gao L."/>
            <person name="Wang J."/>
            <person name="Hu T."/>
            <person name="Zhou J."/>
            <person name="Zhang Y."/>
            <person name="Zhao Y."/>
            <person name="Liu Y."/>
            <person name="Song Y."/>
            <person name="Tong Y."/>
            <person name="Lu Y."/>
            <person name="Yang J."/>
            <person name="Xu C."/>
            <person name="Jia M."/>
            <person name="Peters R.J."/>
            <person name="Huang L."/>
            <person name="Gao W."/>
        </authorList>
    </citation>
    <scope>NUCLEOTIDE SEQUENCE [LARGE SCALE GENOMIC DNA]</scope>
    <source>
        <strain evidence="4">cv. XIE 37</strain>
        <tissue evidence="3">Leaf</tissue>
    </source>
</reference>
<dbReference type="GO" id="GO:0003723">
    <property type="term" value="F:RNA binding"/>
    <property type="evidence" value="ECO:0007669"/>
    <property type="project" value="InterPro"/>
</dbReference>
<evidence type="ECO:0000313" key="3">
    <source>
        <dbReference type="EMBL" id="KAF5729242.1"/>
    </source>
</evidence>
<dbReference type="PANTHER" id="PTHR47926:SF452">
    <property type="entry name" value="PENTATRICOPEPTIDE REPEAT-CONTAINING PROTEIN"/>
    <property type="match status" value="1"/>
</dbReference>
<evidence type="ECO:0000313" key="4">
    <source>
        <dbReference type="Proteomes" id="UP000593562"/>
    </source>
</evidence>
<dbReference type="GO" id="GO:0009451">
    <property type="term" value="P:RNA modification"/>
    <property type="evidence" value="ECO:0007669"/>
    <property type="project" value="InterPro"/>
</dbReference>
<feature type="repeat" description="PPR" evidence="2">
    <location>
        <begin position="119"/>
        <end position="153"/>
    </location>
</feature>
<evidence type="ECO:0000256" key="2">
    <source>
        <dbReference type="PROSITE-ProRule" id="PRU00708"/>
    </source>
</evidence>
<dbReference type="FunFam" id="1.25.40.10:FF:000348">
    <property type="entry name" value="Pentatricopeptide repeat-containing protein chloroplastic"/>
    <property type="match status" value="1"/>
</dbReference>
<accession>A0A7J7C556</accession>
<dbReference type="InParanoid" id="A0A7J7C556"/>
<gene>
    <name evidence="3" type="ORF">HS088_TW21G01402</name>
</gene>
<feature type="repeat" description="PPR" evidence="2">
    <location>
        <begin position="289"/>
        <end position="323"/>
    </location>
</feature>
<dbReference type="Gene3D" id="1.25.40.10">
    <property type="entry name" value="Tetratricopeptide repeat domain"/>
    <property type="match status" value="3"/>
</dbReference>
<dbReference type="InterPro" id="IPR002885">
    <property type="entry name" value="PPR_rpt"/>
</dbReference>
<dbReference type="Proteomes" id="UP000593562">
    <property type="component" value="Unassembled WGS sequence"/>
</dbReference>
<keyword evidence="1" id="KW-0677">Repeat</keyword>
<dbReference type="PANTHER" id="PTHR47926">
    <property type="entry name" value="PENTATRICOPEPTIDE REPEAT-CONTAINING PROTEIN"/>
    <property type="match status" value="1"/>
</dbReference>
<name>A0A7J7C556_TRIWF</name>
<dbReference type="AlphaFoldDB" id="A0A7J7C556"/>
<dbReference type="InterPro" id="IPR011990">
    <property type="entry name" value="TPR-like_helical_dom_sf"/>
</dbReference>
<evidence type="ECO:0000256" key="1">
    <source>
        <dbReference type="ARBA" id="ARBA00022737"/>
    </source>
</evidence>
<dbReference type="OrthoDB" id="185373at2759"/>
<organism evidence="3 4">
    <name type="scientific">Tripterygium wilfordii</name>
    <name type="common">Thunder God vine</name>
    <dbReference type="NCBI Taxonomy" id="458696"/>
    <lineage>
        <taxon>Eukaryota</taxon>
        <taxon>Viridiplantae</taxon>
        <taxon>Streptophyta</taxon>
        <taxon>Embryophyta</taxon>
        <taxon>Tracheophyta</taxon>
        <taxon>Spermatophyta</taxon>
        <taxon>Magnoliopsida</taxon>
        <taxon>eudicotyledons</taxon>
        <taxon>Gunneridae</taxon>
        <taxon>Pentapetalae</taxon>
        <taxon>rosids</taxon>
        <taxon>fabids</taxon>
        <taxon>Celastrales</taxon>
        <taxon>Celastraceae</taxon>
        <taxon>Tripterygium</taxon>
    </lineage>
</organism>
<dbReference type="PROSITE" id="PS51375">
    <property type="entry name" value="PPR"/>
    <property type="match status" value="3"/>
</dbReference>
<dbReference type="InterPro" id="IPR046848">
    <property type="entry name" value="E_motif"/>
</dbReference>
<keyword evidence="4" id="KW-1185">Reference proteome</keyword>
<dbReference type="Pfam" id="PF13041">
    <property type="entry name" value="PPR_2"/>
    <property type="match status" value="2"/>
</dbReference>
<protein>
    <submittedName>
        <fullName evidence="3">Pentatricopeptide repeat-containing protein</fullName>
    </submittedName>
</protein>
<proteinExistence type="predicted"/>